<dbReference type="HOGENOM" id="CLU_2523342_0_0_9"/>
<dbReference type="Gene3D" id="3.90.1200.10">
    <property type="match status" value="1"/>
</dbReference>
<evidence type="ECO:0000313" key="1">
    <source>
        <dbReference type="EMBL" id="CDI60948.1"/>
    </source>
</evidence>
<name>U6F9R0_LACHE</name>
<organism evidence="1 2">
    <name type="scientific">Lactobacillus helveticus CIRM-BIA 104</name>
    <dbReference type="NCBI Taxonomy" id="1226333"/>
    <lineage>
        <taxon>Bacteria</taxon>
        <taxon>Bacillati</taxon>
        <taxon>Bacillota</taxon>
        <taxon>Bacilli</taxon>
        <taxon>Lactobacillales</taxon>
        <taxon>Lactobacillaceae</taxon>
        <taxon>Lactobacillus</taxon>
    </lineage>
</organism>
<dbReference type="PANTHER" id="PTHR12149:SF8">
    <property type="entry name" value="PROTEIN-RIBULOSAMINE 3-KINASE"/>
    <property type="match status" value="1"/>
</dbReference>
<evidence type="ECO:0008006" key="3">
    <source>
        <dbReference type="Google" id="ProtNLM"/>
    </source>
</evidence>
<protein>
    <recommendedName>
        <fullName evidence="3">Fructosamine kinase</fullName>
    </recommendedName>
</protein>
<dbReference type="Proteomes" id="UP000017247">
    <property type="component" value="Unassembled WGS sequence"/>
</dbReference>
<sequence length="84" mass="10049">MFAKEKPYLIDPDAVYADREFDLAMTTVFGGFNDEFYAAYNRAYPIKQGLERRLNWYRFYYLCMHLDLFGEEYGNSVDQILSNF</sequence>
<accession>U6F9R0</accession>
<dbReference type="InterPro" id="IPR016477">
    <property type="entry name" value="Fructo-/Ketosamine-3-kinase"/>
</dbReference>
<dbReference type="PANTHER" id="PTHR12149">
    <property type="entry name" value="FRUCTOSAMINE 3 KINASE-RELATED PROTEIN"/>
    <property type="match status" value="1"/>
</dbReference>
<reference evidence="1" key="1">
    <citation type="submission" date="2013-09" db="EMBL/GenBank/DDBJ databases">
        <title>Draft Genome Sequence of five Lactobacillus helveticus strains CIRM-BIA 101T, 103, 104, 951 and 953 isolated from milk product.</title>
        <authorList>
            <person name="Valence F."/>
            <person name="Chuat V."/>
            <person name="Ma L."/>
            <person name="Creno S."/>
            <person name="Falentin H."/>
            <person name="Lortal S."/>
            <person name="Bizet C."/>
            <person name="Clermont D."/>
            <person name="Loux V."/>
            <person name="Bouchier C."/>
            <person name="Cousin S."/>
        </authorList>
    </citation>
    <scope>NUCLEOTIDE SEQUENCE [LARGE SCALE GENOMIC DNA]</scope>
    <source>
        <strain evidence="1">CIRM-BIA 104</strain>
    </source>
</reference>
<comment type="caution">
    <text evidence="1">The sequence shown here is derived from an EMBL/GenBank/DDBJ whole genome shotgun (WGS) entry which is preliminary data.</text>
</comment>
<proteinExistence type="predicted"/>
<dbReference type="InterPro" id="IPR011009">
    <property type="entry name" value="Kinase-like_dom_sf"/>
</dbReference>
<dbReference type="EMBL" id="CBUL010000146">
    <property type="protein sequence ID" value="CDI60948.1"/>
    <property type="molecule type" value="Genomic_DNA"/>
</dbReference>
<dbReference type="AlphaFoldDB" id="U6F9R0"/>
<evidence type="ECO:0000313" key="2">
    <source>
        <dbReference type="Proteomes" id="UP000017247"/>
    </source>
</evidence>
<dbReference type="SUPFAM" id="SSF56112">
    <property type="entry name" value="Protein kinase-like (PK-like)"/>
    <property type="match status" value="1"/>
</dbReference>
<dbReference type="Pfam" id="PF03881">
    <property type="entry name" value="Fructosamin_kin"/>
    <property type="match status" value="1"/>
</dbReference>
<gene>
    <name evidence="1" type="ORF">LHCIRMBIA104_00634</name>
</gene>